<keyword evidence="3" id="KW-1003">Cell membrane</keyword>
<dbReference type="InterPro" id="IPR020846">
    <property type="entry name" value="MFS_dom"/>
</dbReference>
<feature type="transmembrane region" description="Helical" evidence="7">
    <location>
        <begin position="189"/>
        <end position="212"/>
    </location>
</feature>
<feature type="transmembrane region" description="Helical" evidence="7">
    <location>
        <begin position="132"/>
        <end position="150"/>
    </location>
</feature>
<feature type="transmembrane region" description="Helical" evidence="7">
    <location>
        <begin position="292"/>
        <end position="315"/>
    </location>
</feature>
<dbReference type="Gene3D" id="1.20.1250.20">
    <property type="entry name" value="MFS general substrate transporter like domains"/>
    <property type="match status" value="1"/>
</dbReference>
<evidence type="ECO:0000256" key="4">
    <source>
        <dbReference type="ARBA" id="ARBA00022692"/>
    </source>
</evidence>
<dbReference type="InterPro" id="IPR036259">
    <property type="entry name" value="MFS_trans_sf"/>
</dbReference>
<dbReference type="InterPro" id="IPR005829">
    <property type="entry name" value="Sugar_transporter_CS"/>
</dbReference>
<feature type="transmembrane region" description="Helical" evidence="7">
    <location>
        <begin position="162"/>
        <end position="183"/>
    </location>
</feature>
<organism evidence="9 10">
    <name type="scientific">Candidatus Protofrankia californiensis</name>
    <dbReference type="NCBI Taxonomy" id="1839754"/>
    <lineage>
        <taxon>Bacteria</taxon>
        <taxon>Bacillati</taxon>
        <taxon>Actinomycetota</taxon>
        <taxon>Actinomycetes</taxon>
        <taxon>Frankiales</taxon>
        <taxon>Frankiaceae</taxon>
        <taxon>Protofrankia</taxon>
    </lineage>
</organism>
<dbReference type="Pfam" id="PF07690">
    <property type="entry name" value="MFS_1"/>
    <property type="match status" value="1"/>
</dbReference>
<keyword evidence="10" id="KW-1185">Reference proteome</keyword>
<dbReference type="CDD" id="cd17321">
    <property type="entry name" value="MFS_MMR_MDR_like"/>
    <property type="match status" value="1"/>
</dbReference>
<feature type="transmembrane region" description="Helical" evidence="7">
    <location>
        <begin position="254"/>
        <end position="271"/>
    </location>
</feature>
<dbReference type="PANTHER" id="PTHR42718:SF46">
    <property type="entry name" value="BLR6921 PROTEIN"/>
    <property type="match status" value="1"/>
</dbReference>
<dbReference type="PROSITE" id="PS00216">
    <property type="entry name" value="SUGAR_TRANSPORT_1"/>
    <property type="match status" value="1"/>
</dbReference>
<feature type="domain" description="Major facilitator superfamily (MFS) profile" evidence="8">
    <location>
        <begin position="36"/>
        <end position="493"/>
    </location>
</feature>
<dbReference type="SUPFAM" id="SSF103473">
    <property type="entry name" value="MFS general substrate transporter"/>
    <property type="match status" value="1"/>
</dbReference>
<feature type="transmembrane region" description="Helical" evidence="7">
    <location>
        <begin position="469"/>
        <end position="490"/>
    </location>
</feature>
<feature type="transmembrane region" description="Helical" evidence="7">
    <location>
        <begin position="224"/>
        <end position="242"/>
    </location>
</feature>
<evidence type="ECO:0000313" key="9">
    <source>
        <dbReference type="EMBL" id="SBW22612.1"/>
    </source>
</evidence>
<dbReference type="InterPro" id="IPR011701">
    <property type="entry name" value="MFS"/>
</dbReference>
<gene>
    <name evidence="9" type="ORF">FDG2_2873</name>
</gene>
<evidence type="ECO:0000256" key="5">
    <source>
        <dbReference type="ARBA" id="ARBA00022989"/>
    </source>
</evidence>
<keyword evidence="2" id="KW-0813">Transport</keyword>
<dbReference type="PROSITE" id="PS50850">
    <property type="entry name" value="MFS"/>
    <property type="match status" value="1"/>
</dbReference>
<dbReference type="Gene3D" id="1.20.1720.10">
    <property type="entry name" value="Multidrug resistance protein D"/>
    <property type="match status" value="1"/>
</dbReference>
<accession>A0A1C3NYF5</accession>
<name>A0A1C3NYF5_9ACTN</name>
<evidence type="ECO:0000256" key="6">
    <source>
        <dbReference type="ARBA" id="ARBA00023136"/>
    </source>
</evidence>
<protein>
    <submittedName>
        <fullName evidence="9">Transmembrane transport protein</fullName>
    </submittedName>
</protein>
<feature type="transmembrane region" description="Helical" evidence="7">
    <location>
        <begin position="357"/>
        <end position="375"/>
    </location>
</feature>
<feature type="transmembrane region" description="Helical" evidence="7">
    <location>
        <begin position="102"/>
        <end position="120"/>
    </location>
</feature>
<keyword evidence="4 7" id="KW-0812">Transmembrane</keyword>
<comment type="subcellular location">
    <subcellularLocation>
        <location evidence="1">Cell membrane</location>
        <topology evidence="1">Multi-pass membrane protein</topology>
    </subcellularLocation>
</comment>
<reference evidence="10" key="1">
    <citation type="submission" date="2016-02" db="EMBL/GenBank/DDBJ databases">
        <authorList>
            <person name="Wibberg D."/>
        </authorList>
    </citation>
    <scope>NUCLEOTIDE SEQUENCE [LARGE SCALE GENOMIC DNA]</scope>
</reference>
<evidence type="ECO:0000313" key="10">
    <source>
        <dbReference type="Proteomes" id="UP000199013"/>
    </source>
</evidence>
<evidence type="ECO:0000256" key="1">
    <source>
        <dbReference type="ARBA" id="ARBA00004651"/>
    </source>
</evidence>
<evidence type="ECO:0000259" key="8">
    <source>
        <dbReference type="PROSITE" id="PS50850"/>
    </source>
</evidence>
<keyword evidence="5 7" id="KW-1133">Transmembrane helix</keyword>
<evidence type="ECO:0000256" key="7">
    <source>
        <dbReference type="SAM" id="Phobius"/>
    </source>
</evidence>
<feature type="transmembrane region" description="Helical" evidence="7">
    <location>
        <begin position="381"/>
        <end position="401"/>
    </location>
</feature>
<dbReference type="Proteomes" id="UP000199013">
    <property type="component" value="Unassembled WGS sequence"/>
</dbReference>
<proteinExistence type="predicted"/>
<feature type="transmembrane region" description="Helical" evidence="7">
    <location>
        <begin position="74"/>
        <end position="90"/>
    </location>
</feature>
<dbReference type="AlphaFoldDB" id="A0A1C3NYF5"/>
<evidence type="ECO:0000256" key="2">
    <source>
        <dbReference type="ARBA" id="ARBA00022448"/>
    </source>
</evidence>
<dbReference type="PANTHER" id="PTHR42718">
    <property type="entry name" value="MAJOR FACILITATOR SUPERFAMILY MULTIDRUG TRANSPORTER MFSC"/>
    <property type="match status" value="1"/>
</dbReference>
<feature type="transmembrane region" description="Helical" evidence="7">
    <location>
        <begin position="34"/>
        <end position="54"/>
    </location>
</feature>
<keyword evidence="6 7" id="KW-0472">Membrane</keyword>
<sequence length="501" mass="50411">MSTDRALEQAALPESAAPAPAPTSAPLPRRVPDGVVTALACLGQFMVVLDVSIVNVALPSIRDALGFSTADLPWVVNAYTLTFAGFMLLGGRAADLYGRKRVFVAGVTLFTAASVLGGAAPSAGVLVAARAVQGLGAAILAPCTLTILTTTFPEGARRARAIAAWTMVGAVGGAAGAILGGLLTDYLGWRWILLVNLPVGVAVVAGSLLWLADLPGLGGRSLDVPGAVTVSAGLTAVAYGIVQAGKDGWSPVGSWLPIVVGVLLLALFVVVEQRLAAVPLLPLRLLRSALRSGANVVMFLLGAGFFGLLYFVSLYLQNVRGYSPVEAGLVFVPHAVATVVGARTAARLLAAGRRPPVLISTGLLISAAGFVWQAALRTDTLVALGVIGPGVLVFLGIGAALPPVAVTATAGVRPQDAGVASGLANAARQVGGSFGLVVLTSLAAAHTRSQTGGSGPHPSGAALTSGYDLAFLASAAILVGCVLITVLLPWPPRPKPAASEG</sequence>
<dbReference type="GO" id="GO:0022857">
    <property type="term" value="F:transmembrane transporter activity"/>
    <property type="evidence" value="ECO:0007669"/>
    <property type="project" value="InterPro"/>
</dbReference>
<feature type="transmembrane region" description="Helical" evidence="7">
    <location>
        <begin position="327"/>
        <end position="345"/>
    </location>
</feature>
<dbReference type="EMBL" id="FLUV01001209">
    <property type="protein sequence ID" value="SBW22612.1"/>
    <property type="molecule type" value="Genomic_DNA"/>
</dbReference>
<evidence type="ECO:0000256" key="3">
    <source>
        <dbReference type="ARBA" id="ARBA00022475"/>
    </source>
</evidence>
<dbReference type="GO" id="GO:0005886">
    <property type="term" value="C:plasma membrane"/>
    <property type="evidence" value="ECO:0007669"/>
    <property type="project" value="UniProtKB-SubCell"/>
</dbReference>